<dbReference type="PANTHER" id="PTHR43280:SF32">
    <property type="entry name" value="TRANSCRIPTIONAL REGULATORY PROTEIN"/>
    <property type="match status" value="1"/>
</dbReference>
<dbReference type="PANTHER" id="PTHR43280">
    <property type="entry name" value="ARAC-FAMILY TRANSCRIPTIONAL REGULATOR"/>
    <property type="match status" value="1"/>
</dbReference>
<dbReference type="RefSeq" id="WP_162441997.1">
    <property type="nucleotide sequence ID" value="NZ_CP048222.1"/>
</dbReference>
<dbReference type="Gene3D" id="1.10.10.60">
    <property type="entry name" value="Homeodomain-like"/>
    <property type="match status" value="1"/>
</dbReference>
<evidence type="ECO:0000256" key="1">
    <source>
        <dbReference type="ARBA" id="ARBA00023015"/>
    </source>
</evidence>
<dbReference type="PROSITE" id="PS01124">
    <property type="entry name" value="HTH_ARAC_FAMILY_2"/>
    <property type="match status" value="1"/>
</dbReference>
<dbReference type="InterPro" id="IPR037923">
    <property type="entry name" value="HTH-like"/>
</dbReference>
<dbReference type="AlphaFoldDB" id="A0A6C0GDM6"/>
<keyword evidence="3" id="KW-0804">Transcription</keyword>
<reference evidence="5 6" key="1">
    <citation type="submission" date="2020-01" db="EMBL/GenBank/DDBJ databases">
        <authorList>
            <person name="Kim M.K."/>
        </authorList>
    </citation>
    <scope>NUCLEOTIDE SEQUENCE [LARGE SCALE GENOMIC DNA]</scope>
    <source>
        <strain evidence="5 6">172606-1</strain>
    </source>
</reference>
<dbReference type="InterPro" id="IPR009057">
    <property type="entry name" value="Homeodomain-like_sf"/>
</dbReference>
<gene>
    <name evidence="5" type="ORF">GXP67_04185</name>
</gene>
<dbReference type="SMART" id="SM00342">
    <property type="entry name" value="HTH_ARAC"/>
    <property type="match status" value="1"/>
</dbReference>
<dbReference type="Gene3D" id="2.60.120.10">
    <property type="entry name" value="Jelly Rolls"/>
    <property type="match status" value="1"/>
</dbReference>
<evidence type="ECO:0000313" key="6">
    <source>
        <dbReference type="Proteomes" id="UP000480178"/>
    </source>
</evidence>
<proteinExistence type="predicted"/>
<dbReference type="EMBL" id="CP048222">
    <property type="protein sequence ID" value="QHT65924.1"/>
    <property type="molecule type" value="Genomic_DNA"/>
</dbReference>
<dbReference type="Pfam" id="PF02311">
    <property type="entry name" value="AraC_binding"/>
    <property type="match status" value="1"/>
</dbReference>
<evidence type="ECO:0000313" key="5">
    <source>
        <dbReference type="EMBL" id="QHT65924.1"/>
    </source>
</evidence>
<evidence type="ECO:0000256" key="2">
    <source>
        <dbReference type="ARBA" id="ARBA00023125"/>
    </source>
</evidence>
<dbReference type="InterPro" id="IPR018060">
    <property type="entry name" value="HTH_AraC"/>
</dbReference>
<dbReference type="KEGG" id="rhoz:GXP67_04185"/>
<keyword evidence="6" id="KW-1185">Reference proteome</keyword>
<sequence length="296" mass="34311">MAASDKALPVLHIGHFNHSPAHHPDFYIETLEEHMAKYQFVQAPHRHDFYFLVLFTKGSGTHIIDFVSYEIKPGSLFFMSPAQVHSWRLSPADSGFVIFFNPAFYLLAYTQKTLTEFPYFQPLTGSPYLYLASENLPEITALFTTIYEEFRGNTFQKENVIRSYLNILLIKSAGVYYAIYPGEPASLQTSQIRKLEALVEQHYTRHLPVTEYAEMMQLSSKQLYAICQAVLQKSITDIIQDRLMLEAKRLLVHTDFTISQIAAQLNYTDNSYFNRFFKKMAGLTPEQFRRKFQKVP</sequence>
<dbReference type="Proteomes" id="UP000480178">
    <property type="component" value="Chromosome"/>
</dbReference>
<protein>
    <submittedName>
        <fullName evidence="5">Helix-turn-helix domain-containing protein</fullName>
    </submittedName>
</protein>
<dbReference type="PRINTS" id="PR00032">
    <property type="entry name" value="HTHARAC"/>
</dbReference>
<dbReference type="GO" id="GO:0003700">
    <property type="term" value="F:DNA-binding transcription factor activity"/>
    <property type="evidence" value="ECO:0007669"/>
    <property type="project" value="InterPro"/>
</dbReference>
<keyword evidence="2" id="KW-0238">DNA-binding</keyword>
<organism evidence="5 6">
    <name type="scientific">Rhodocytophaga rosea</name>
    <dbReference type="NCBI Taxonomy" id="2704465"/>
    <lineage>
        <taxon>Bacteria</taxon>
        <taxon>Pseudomonadati</taxon>
        <taxon>Bacteroidota</taxon>
        <taxon>Cytophagia</taxon>
        <taxon>Cytophagales</taxon>
        <taxon>Rhodocytophagaceae</taxon>
        <taxon>Rhodocytophaga</taxon>
    </lineage>
</organism>
<feature type="domain" description="HTH araC/xylS-type" evidence="4">
    <location>
        <begin position="193"/>
        <end position="291"/>
    </location>
</feature>
<dbReference type="SUPFAM" id="SSF51215">
    <property type="entry name" value="Regulatory protein AraC"/>
    <property type="match status" value="1"/>
</dbReference>
<keyword evidence="1" id="KW-0805">Transcription regulation</keyword>
<evidence type="ECO:0000259" key="4">
    <source>
        <dbReference type="PROSITE" id="PS01124"/>
    </source>
</evidence>
<dbReference type="Pfam" id="PF12833">
    <property type="entry name" value="HTH_18"/>
    <property type="match status" value="1"/>
</dbReference>
<dbReference type="InterPro" id="IPR003313">
    <property type="entry name" value="AraC-bd"/>
</dbReference>
<name>A0A6C0GDM6_9BACT</name>
<accession>A0A6C0GDM6</accession>
<evidence type="ECO:0000256" key="3">
    <source>
        <dbReference type="ARBA" id="ARBA00023163"/>
    </source>
</evidence>
<dbReference type="GO" id="GO:0043565">
    <property type="term" value="F:sequence-specific DNA binding"/>
    <property type="evidence" value="ECO:0007669"/>
    <property type="project" value="InterPro"/>
</dbReference>
<dbReference type="InterPro" id="IPR014710">
    <property type="entry name" value="RmlC-like_jellyroll"/>
</dbReference>
<dbReference type="InterPro" id="IPR020449">
    <property type="entry name" value="Tscrpt_reg_AraC-type_HTH"/>
</dbReference>
<dbReference type="SUPFAM" id="SSF46689">
    <property type="entry name" value="Homeodomain-like"/>
    <property type="match status" value="1"/>
</dbReference>